<reference evidence="3" key="2">
    <citation type="submission" date="2015-01" db="EMBL/GenBank/DDBJ databases">
        <title>Evolutionary Origins and Diversification of the Mycorrhizal Mutualists.</title>
        <authorList>
            <consortium name="DOE Joint Genome Institute"/>
            <consortium name="Mycorrhizal Genomics Consortium"/>
            <person name="Kohler A."/>
            <person name="Kuo A."/>
            <person name="Nagy L.G."/>
            <person name="Floudas D."/>
            <person name="Copeland A."/>
            <person name="Barry K.W."/>
            <person name="Cichocki N."/>
            <person name="Veneault-Fourrey C."/>
            <person name="LaButti K."/>
            <person name="Lindquist E.A."/>
            <person name="Lipzen A."/>
            <person name="Lundell T."/>
            <person name="Morin E."/>
            <person name="Murat C."/>
            <person name="Riley R."/>
            <person name="Ohm R."/>
            <person name="Sun H."/>
            <person name="Tunlid A."/>
            <person name="Henrissat B."/>
            <person name="Grigoriev I.V."/>
            <person name="Hibbett D.S."/>
            <person name="Martin F."/>
        </authorList>
    </citation>
    <scope>NUCLEOTIDE SEQUENCE [LARGE SCALE GENOMIC DNA]</scope>
    <source>
        <strain evidence="3">MAFF 305830</strain>
    </source>
</reference>
<name>A0A0C3B2S8_SERVB</name>
<sequence length="773" mass="88765">MYTTYANVEICTRRLDIYTEMTLGCTINTYIVDNLDDPMESPNEYAGDWWNLPGRFGSVITRDPQDGLQLPIGNWAPVISIISRCHSIRFQIPKHMTIEDARIGTEGLFKSIQDEMACTFTWYHQKYARRRGSGIEYHPDWWKLRLKFDGLDTDVIIEIFDYVVAQQKDALLELMSVSDHWCELIYKSPILWRWITIDEDDRDWVVKLHLFASMAKQIPLRLTIRLPFSDWSPISMLIARLQAIYFEIPDSMSGQDVHENTKNFFDSIEVPQTCDIQWYRAGAQLPKESRKPLSLHLEHLSTLNLHADGSEHSRYRRYARTRNTQYISAGDQYHPLVLLKYYHTLKILCNAPHLQTLELSHHALDPRSSDIDLPIVTLHLLRNLFISDINTGRNGQILPLLHSLKVPNLSVLSMAGKSIDLWEISSSIRTFGRPSFVYLTIVGTNGATAGSDPSQGIQSNTFRQIRSLSLVIEESTFLKECRRTVEDINRLLRLFQEATDMKINFPPNWSLGNFPTNTSCVHHSGEASISDEAGTKTQCNISHVHLQTQLTQPASDSIKELDISIPGRGRACSSMFYDEFKSLTTLKCTPFVLLPLLSSRTFPSLHTLHFHWPKAHPWWPDYIERELVYCDNQIFPTSTLIPPSGTDDDSSSDSGRSSNLTSHEEDNDTWEVMDEESWLDWNIRQIKDGDYEKARTYIDARVQYEPLPGIPDKNGGFDFEDVMPCYYCVCSGVPCRMTQARRNYEPHCDRYVEGNLVGITKDTVFVEVETSAH</sequence>
<evidence type="ECO:0000256" key="1">
    <source>
        <dbReference type="SAM" id="MobiDB-lite"/>
    </source>
</evidence>
<dbReference type="AlphaFoldDB" id="A0A0C3B2S8"/>
<reference evidence="2 3" key="1">
    <citation type="submission" date="2014-04" db="EMBL/GenBank/DDBJ databases">
        <authorList>
            <consortium name="DOE Joint Genome Institute"/>
            <person name="Kuo A."/>
            <person name="Zuccaro A."/>
            <person name="Kohler A."/>
            <person name="Nagy L.G."/>
            <person name="Floudas D."/>
            <person name="Copeland A."/>
            <person name="Barry K.W."/>
            <person name="Cichocki N."/>
            <person name="Veneault-Fourrey C."/>
            <person name="LaButti K."/>
            <person name="Lindquist E.A."/>
            <person name="Lipzen A."/>
            <person name="Lundell T."/>
            <person name="Morin E."/>
            <person name="Murat C."/>
            <person name="Sun H."/>
            <person name="Tunlid A."/>
            <person name="Henrissat B."/>
            <person name="Grigoriev I.V."/>
            <person name="Hibbett D.S."/>
            <person name="Martin F."/>
            <person name="Nordberg H.P."/>
            <person name="Cantor M.N."/>
            <person name="Hua S.X."/>
        </authorList>
    </citation>
    <scope>NUCLEOTIDE SEQUENCE [LARGE SCALE GENOMIC DNA]</scope>
    <source>
        <strain evidence="2 3">MAFF 305830</strain>
    </source>
</reference>
<proteinExistence type="predicted"/>
<evidence type="ECO:0000313" key="3">
    <source>
        <dbReference type="Proteomes" id="UP000054097"/>
    </source>
</evidence>
<dbReference type="EMBL" id="KN824306">
    <property type="protein sequence ID" value="KIM26494.1"/>
    <property type="molecule type" value="Genomic_DNA"/>
</dbReference>
<gene>
    <name evidence="2" type="ORF">M408DRAFT_313578</name>
</gene>
<dbReference type="HOGENOM" id="CLU_361748_0_0_1"/>
<dbReference type="Proteomes" id="UP000054097">
    <property type="component" value="Unassembled WGS sequence"/>
</dbReference>
<keyword evidence="3" id="KW-1185">Reference proteome</keyword>
<evidence type="ECO:0000313" key="2">
    <source>
        <dbReference type="EMBL" id="KIM26494.1"/>
    </source>
</evidence>
<protein>
    <submittedName>
        <fullName evidence="2">Uncharacterized protein</fullName>
    </submittedName>
</protein>
<organism evidence="2 3">
    <name type="scientific">Serendipita vermifera MAFF 305830</name>
    <dbReference type="NCBI Taxonomy" id="933852"/>
    <lineage>
        <taxon>Eukaryota</taxon>
        <taxon>Fungi</taxon>
        <taxon>Dikarya</taxon>
        <taxon>Basidiomycota</taxon>
        <taxon>Agaricomycotina</taxon>
        <taxon>Agaricomycetes</taxon>
        <taxon>Sebacinales</taxon>
        <taxon>Serendipitaceae</taxon>
        <taxon>Serendipita</taxon>
    </lineage>
</organism>
<accession>A0A0C3B2S8</accession>
<feature type="region of interest" description="Disordered" evidence="1">
    <location>
        <begin position="639"/>
        <end position="669"/>
    </location>
</feature>